<protein>
    <submittedName>
        <fullName evidence="1">Uncharacterized protein</fullName>
    </submittedName>
</protein>
<sequence length="162" mass="18260">MNLPTVHKTFGCFKAGNRGWTSTEKTTLFLIPTASADDPTELEDAPAAALASPDARLSAARRNGSREIRNGLKVVPNISPSSVPMMWHRQMSAGVPSIARRWSQHSAGGAATLPEMKETHLTPVHLRQSVEAFVWDLRVWRRRRRDHRRGCCYAWQEEEEDK</sequence>
<dbReference type="Gramene" id="TVU03952">
    <property type="protein sequence ID" value="TVU03952"/>
    <property type="gene ID" value="EJB05_50508"/>
</dbReference>
<dbReference type="EMBL" id="RWGY01000126">
    <property type="protein sequence ID" value="TVU03952.1"/>
    <property type="molecule type" value="Genomic_DNA"/>
</dbReference>
<accession>A0A5J9SYB5</accession>
<name>A0A5J9SYB5_9POAL</name>
<proteinExistence type="predicted"/>
<reference evidence="1 2" key="1">
    <citation type="journal article" date="2019" name="Sci. Rep.">
        <title>A high-quality genome of Eragrostis curvula grass provides insights into Poaceae evolution and supports new strategies to enhance forage quality.</title>
        <authorList>
            <person name="Carballo J."/>
            <person name="Santos B.A.C.M."/>
            <person name="Zappacosta D."/>
            <person name="Garbus I."/>
            <person name="Selva J.P."/>
            <person name="Gallo C.A."/>
            <person name="Diaz A."/>
            <person name="Albertini E."/>
            <person name="Caccamo M."/>
            <person name="Echenique V."/>
        </authorList>
    </citation>
    <scope>NUCLEOTIDE SEQUENCE [LARGE SCALE GENOMIC DNA]</scope>
    <source>
        <strain evidence="2">cv. Victoria</strain>
        <tissue evidence="1">Leaf</tissue>
    </source>
</reference>
<comment type="caution">
    <text evidence="1">The sequence shown here is derived from an EMBL/GenBank/DDBJ whole genome shotgun (WGS) entry which is preliminary data.</text>
</comment>
<dbReference type="Proteomes" id="UP000324897">
    <property type="component" value="Unassembled WGS sequence"/>
</dbReference>
<keyword evidence="2" id="KW-1185">Reference proteome</keyword>
<evidence type="ECO:0000313" key="1">
    <source>
        <dbReference type="EMBL" id="TVU03952.1"/>
    </source>
</evidence>
<feature type="non-terminal residue" evidence="1">
    <location>
        <position position="1"/>
    </location>
</feature>
<organism evidence="1 2">
    <name type="scientific">Eragrostis curvula</name>
    <name type="common">weeping love grass</name>
    <dbReference type="NCBI Taxonomy" id="38414"/>
    <lineage>
        <taxon>Eukaryota</taxon>
        <taxon>Viridiplantae</taxon>
        <taxon>Streptophyta</taxon>
        <taxon>Embryophyta</taxon>
        <taxon>Tracheophyta</taxon>
        <taxon>Spermatophyta</taxon>
        <taxon>Magnoliopsida</taxon>
        <taxon>Liliopsida</taxon>
        <taxon>Poales</taxon>
        <taxon>Poaceae</taxon>
        <taxon>PACMAD clade</taxon>
        <taxon>Chloridoideae</taxon>
        <taxon>Eragrostideae</taxon>
        <taxon>Eragrostidinae</taxon>
        <taxon>Eragrostis</taxon>
    </lineage>
</organism>
<evidence type="ECO:0000313" key="2">
    <source>
        <dbReference type="Proteomes" id="UP000324897"/>
    </source>
</evidence>
<dbReference type="AlphaFoldDB" id="A0A5J9SYB5"/>
<gene>
    <name evidence="1" type="ORF">EJB05_50508</name>
</gene>